<dbReference type="AlphaFoldDB" id="X1CHU1"/>
<dbReference type="Pfam" id="PF13229">
    <property type="entry name" value="Beta_helix"/>
    <property type="match status" value="1"/>
</dbReference>
<dbReference type="InterPro" id="IPR012334">
    <property type="entry name" value="Pectin_lyas_fold"/>
</dbReference>
<proteinExistence type="predicted"/>
<reference evidence="2" key="1">
    <citation type="journal article" date="2014" name="Front. Microbiol.">
        <title>High frequency of phylogenetically diverse reductive dehalogenase-homologous genes in deep subseafloor sedimentary metagenomes.</title>
        <authorList>
            <person name="Kawai M."/>
            <person name="Futagami T."/>
            <person name="Toyoda A."/>
            <person name="Takaki Y."/>
            <person name="Nishi S."/>
            <person name="Hori S."/>
            <person name="Arai W."/>
            <person name="Tsubouchi T."/>
            <person name="Morono Y."/>
            <person name="Uchiyama I."/>
            <person name="Ito T."/>
            <person name="Fujiyama A."/>
            <person name="Inagaki F."/>
            <person name="Takami H."/>
        </authorList>
    </citation>
    <scope>NUCLEOTIDE SEQUENCE</scope>
    <source>
        <strain evidence="2">Expedition CK06-06</strain>
    </source>
</reference>
<dbReference type="SMART" id="SM00710">
    <property type="entry name" value="PbH1"/>
    <property type="match status" value="6"/>
</dbReference>
<dbReference type="InterPro" id="IPR011050">
    <property type="entry name" value="Pectin_lyase_fold/virulence"/>
</dbReference>
<evidence type="ECO:0000313" key="2">
    <source>
        <dbReference type="EMBL" id="GAG83806.1"/>
    </source>
</evidence>
<feature type="domain" description="Right handed beta helix" evidence="1">
    <location>
        <begin position="80"/>
        <end position="202"/>
    </location>
</feature>
<comment type="caution">
    <text evidence="2">The sequence shown here is derived from an EMBL/GenBank/DDBJ whole genome shotgun (WGS) entry which is preliminary data.</text>
</comment>
<dbReference type="Gene3D" id="2.60.40.10">
    <property type="entry name" value="Immunoglobulins"/>
    <property type="match status" value="1"/>
</dbReference>
<protein>
    <recommendedName>
        <fullName evidence="1">Right handed beta helix domain-containing protein</fullName>
    </recommendedName>
</protein>
<dbReference type="EMBL" id="BART01019251">
    <property type="protein sequence ID" value="GAG83806.1"/>
    <property type="molecule type" value="Genomic_DNA"/>
</dbReference>
<dbReference type="InterPro" id="IPR013783">
    <property type="entry name" value="Ig-like_fold"/>
</dbReference>
<feature type="non-terminal residue" evidence="2">
    <location>
        <position position="1"/>
    </location>
</feature>
<name>X1CHU1_9ZZZZ</name>
<evidence type="ECO:0000259" key="1">
    <source>
        <dbReference type="Pfam" id="PF13229"/>
    </source>
</evidence>
<gene>
    <name evidence="2" type="ORF">S01H4_36084</name>
</gene>
<accession>X1CHU1</accession>
<feature type="non-terminal residue" evidence="2">
    <location>
        <position position="294"/>
    </location>
</feature>
<dbReference type="InterPro" id="IPR035986">
    <property type="entry name" value="PKD_dom_sf"/>
</dbReference>
<dbReference type="SUPFAM" id="SSF49299">
    <property type="entry name" value="PKD domain"/>
    <property type="match status" value="1"/>
</dbReference>
<dbReference type="Gene3D" id="2.160.20.10">
    <property type="entry name" value="Single-stranded right-handed beta-helix, Pectin lyase-like"/>
    <property type="match status" value="1"/>
</dbReference>
<sequence>GIWIMEDDGTETIINISDNSISQNFEGIIIDRWWPDSNEGSINIDNNSIYNNNQHGIWLKSTFEGIIEYNSIAYNKWGVNLYNSIITNNSKAGIWIMEDDGTETIINISDNSISQNFEGIIIDRWWPDSNEGSINIDNNSIYNNNQHGIWLKSTFEGIIEYNSIAYNKWGVVLANTYNTYVHCHLNDIYENSIGAEGEGNAENNYWGDATGPYHISLNPTGKGNSASGVDFIPFTSSPVRAINRRPISVLKVDSTNATPNEDITFDASSSTDDGKVIKYNFDFGDGSSTGWVFT</sequence>
<organism evidence="2">
    <name type="scientific">marine sediment metagenome</name>
    <dbReference type="NCBI Taxonomy" id="412755"/>
    <lineage>
        <taxon>unclassified sequences</taxon>
        <taxon>metagenomes</taxon>
        <taxon>ecological metagenomes</taxon>
    </lineage>
</organism>
<dbReference type="InterPro" id="IPR039448">
    <property type="entry name" value="Beta_helix"/>
</dbReference>
<dbReference type="InterPro" id="IPR006626">
    <property type="entry name" value="PbH1"/>
</dbReference>
<dbReference type="SUPFAM" id="SSF51126">
    <property type="entry name" value="Pectin lyase-like"/>
    <property type="match status" value="1"/>
</dbReference>